<reference evidence="1 2" key="1">
    <citation type="submission" date="2020-02" db="EMBL/GenBank/DDBJ databases">
        <authorList>
            <person name="Ma Q."/>
            <person name="Huang Y."/>
            <person name="Song X."/>
            <person name="Pei D."/>
        </authorList>
    </citation>
    <scope>NUCLEOTIDE SEQUENCE [LARGE SCALE GENOMIC DNA]</scope>
    <source>
        <strain evidence="1">Sxm20200214</strain>
        <tissue evidence="1">Leaf</tissue>
    </source>
</reference>
<sequence length="84" mass="9936">MLVLLMGRRPAMLETDHYHIYRYMKYLRERGEPIEFGGDSNDMRPGQMTMFLDLALRCCEKRNEDRPKMISVAKEIKLIEQASP</sequence>
<proteinExistence type="predicted"/>
<protein>
    <submittedName>
        <fullName evidence="1">Uncharacterized protein</fullName>
    </submittedName>
</protein>
<dbReference type="AlphaFoldDB" id="A0A8X8B8Q9"/>
<organism evidence="1 2">
    <name type="scientific">Brassica carinata</name>
    <name type="common">Ethiopian mustard</name>
    <name type="synonym">Abyssinian cabbage</name>
    <dbReference type="NCBI Taxonomy" id="52824"/>
    <lineage>
        <taxon>Eukaryota</taxon>
        <taxon>Viridiplantae</taxon>
        <taxon>Streptophyta</taxon>
        <taxon>Embryophyta</taxon>
        <taxon>Tracheophyta</taxon>
        <taxon>Spermatophyta</taxon>
        <taxon>Magnoliopsida</taxon>
        <taxon>eudicotyledons</taxon>
        <taxon>Gunneridae</taxon>
        <taxon>Pentapetalae</taxon>
        <taxon>rosids</taxon>
        <taxon>malvids</taxon>
        <taxon>Brassicales</taxon>
        <taxon>Brassicaceae</taxon>
        <taxon>Brassiceae</taxon>
        <taxon>Brassica</taxon>
    </lineage>
</organism>
<evidence type="ECO:0000313" key="1">
    <source>
        <dbReference type="EMBL" id="KAG2325568.1"/>
    </source>
</evidence>
<accession>A0A8X8B8Q9</accession>
<dbReference type="Proteomes" id="UP000886595">
    <property type="component" value="Unassembled WGS sequence"/>
</dbReference>
<dbReference type="Gene3D" id="1.10.510.10">
    <property type="entry name" value="Transferase(Phosphotransferase) domain 1"/>
    <property type="match status" value="1"/>
</dbReference>
<dbReference type="OrthoDB" id="1105505at2759"/>
<name>A0A8X8B8Q9_BRACI</name>
<evidence type="ECO:0000313" key="2">
    <source>
        <dbReference type="Proteomes" id="UP000886595"/>
    </source>
</evidence>
<keyword evidence="2" id="KW-1185">Reference proteome</keyword>
<comment type="caution">
    <text evidence="1">The sequence shown here is derived from an EMBL/GenBank/DDBJ whole genome shotgun (WGS) entry which is preliminary data.</text>
</comment>
<dbReference type="EMBL" id="JAAMPC010000002">
    <property type="protein sequence ID" value="KAG2325568.1"/>
    <property type="molecule type" value="Genomic_DNA"/>
</dbReference>
<gene>
    <name evidence="1" type="ORF">Bca52824_008296</name>
</gene>